<keyword evidence="3" id="KW-0540">Nuclease</keyword>
<dbReference type="InterPro" id="IPR012337">
    <property type="entry name" value="RNaseH-like_sf"/>
</dbReference>
<feature type="region of interest" description="Disordered" evidence="8">
    <location>
        <begin position="559"/>
        <end position="588"/>
    </location>
</feature>
<feature type="zinc finger region" description="C3H1-type" evidence="7">
    <location>
        <begin position="7"/>
        <end position="33"/>
    </location>
</feature>
<keyword evidence="7" id="KW-0479">Metal-binding</keyword>
<evidence type="ECO:0000313" key="11">
    <source>
        <dbReference type="EMBL" id="KZS17806.1"/>
    </source>
</evidence>
<feature type="region of interest" description="Disordered" evidence="8">
    <location>
        <begin position="740"/>
        <end position="759"/>
    </location>
</feature>
<feature type="compositionally biased region" description="Low complexity" evidence="8">
    <location>
        <begin position="334"/>
        <end position="346"/>
    </location>
</feature>
<feature type="domain" description="C3H1-type" evidence="9">
    <location>
        <begin position="7"/>
        <end position="33"/>
    </location>
</feature>
<dbReference type="AlphaFoldDB" id="A0A0P4Z3J5"/>
<feature type="region of interest" description="Disordered" evidence="8">
    <location>
        <begin position="601"/>
        <end position="653"/>
    </location>
</feature>
<protein>
    <submittedName>
        <fullName evidence="10">Putative RNA exonuclease</fullName>
    </submittedName>
    <submittedName>
        <fullName evidence="11">RNA exonuclease 1 protein</fullName>
    </submittedName>
</protein>
<keyword evidence="7" id="KW-0863">Zinc-finger</keyword>
<dbReference type="Proteomes" id="UP000076858">
    <property type="component" value="Unassembled WGS sequence"/>
</dbReference>
<dbReference type="InterPro" id="IPR031736">
    <property type="entry name" value="REXO1-like_dom"/>
</dbReference>
<keyword evidence="4" id="KW-0378">Hydrolase</keyword>
<evidence type="ECO:0000256" key="7">
    <source>
        <dbReference type="PROSITE-ProRule" id="PRU00723"/>
    </source>
</evidence>
<dbReference type="OrthoDB" id="206335at2759"/>
<evidence type="ECO:0000256" key="1">
    <source>
        <dbReference type="ARBA" id="ARBA00004123"/>
    </source>
</evidence>
<accession>A0A0P4Z3J5</accession>
<evidence type="ECO:0000256" key="2">
    <source>
        <dbReference type="ARBA" id="ARBA00006357"/>
    </source>
</evidence>
<evidence type="ECO:0000256" key="6">
    <source>
        <dbReference type="ARBA" id="ARBA00023242"/>
    </source>
</evidence>
<dbReference type="PANTHER" id="PTHR12801">
    <property type="entry name" value="RNA EXONUCLEASE REXO1 / RECO3 FAMILY MEMBER-RELATED"/>
    <property type="match status" value="1"/>
</dbReference>
<feature type="region of interest" description="Disordered" evidence="8">
    <location>
        <begin position="108"/>
        <end position="129"/>
    </location>
</feature>
<dbReference type="PANTHER" id="PTHR12801:SF115">
    <property type="entry name" value="FI18136P1-RELATED"/>
    <property type="match status" value="1"/>
</dbReference>
<dbReference type="FunFam" id="3.30.420.10:FF:000021">
    <property type="entry name" value="RNA exonuclease 1 homolog"/>
    <property type="match status" value="1"/>
</dbReference>
<dbReference type="Gene3D" id="3.30.420.10">
    <property type="entry name" value="Ribonuclease H-like superfamily/Ribonuclease H"/>
    <property type="match status" value="1"/>
</dbReference>
<dbReference type="SUPFAM" id="SSF53098">
    <property type="entry name" value="Ribonuclease H-like"/>
    <property type="match status" value="1"/>
</dbReference>
<evidence type="ECO:0000256" key="3">
    <source>
        <dbReference type="ARBA" id="ARBA00022722"/>
    </source>
</evidence>
<comment type="subcellular location">
    <subcellularLocation>
        <location evidence="1">Nucleus</location>
    </subcellularLocation>
</comment>
<keyword evidence="6" id="KW-0539">Nucleus</keyword>
<evidence type="ECO:0000256" key="4">
    <source>
        <dbReference type="ARBA" id="ARBA00022801"/>
    </source>
</evidence>
<evidence type="ECO:0000313" key="10">
    <source>
        <dbReference type="EMBL" id="JAJ04438.1"/>
    </source>
</evidence>
<keyword evidence="5 10" id="KW-0269">Exonuclease</keyword>
<feature type="compositionally biased region" description="Low complexity" evidence="8">
    <location>
        <begin position="569"/>
        <end position="584"/>
    </location>
</feature>
<dbReference type="InterPro" id="IPR036397">
    <property type="entry name" value="RNaseH_sf"/>
</dbReference>
<dbReference type="GO" id="GO:0003676">
    <property type="term" value="F:nucleic acid binding"/>
    <property type="evidence" value="ECO:0007669"/>
    <property type="project" value="InterPro"/>
</dbReference>
<reference evidence="11 12" key="3">
    <citation type="submission" date="2016-03" db="EMBL/GenBank/DDBJ databases">
        <title>EvidentialGene: Evidence-directed Construction of Genes on Genomes.</title>
        <authorList>
            <person name="Gilbert D.G."/>
            <person name="Choi J.-H."/>
            <person name="Mockaitis K."/>
            <person name="Colbourne J."/>
            <person name="Pfrender M."/>
        </authorList>
    </citation>
    <scope>NUCLEOTIDE SEQUENCE [LARGE SCALE GENOMIC DNA]</scope>
    <source>
        <strain evidence="11 12">Xinb3</strain>
        <tissue evidence="11">Complete organism</tissue>
    </source>
</reference>
<feature type="compositionally biased region" description="Polar residues" evidence="8">
    <location>
        <begin position="559"/>
        <end position="568"/>
    </location>
</feature>
<dbReference type="PROSITE" id="PS50103">
    <property type="entry name" value="ZF_C3H1"/>
    <property type="match status" value="1"/>
</dbReference>
<keyword evidence="12" id="KW-1185">Reference proteome</keyword>
<dbReference type="GO" id="GO:0005634">
    <property type="term" value="C:nucleus"/>
    <property type="evidence" value="ECO:0007669"/>
    <property type="project" value="UniProtKB-SubCell"/>
</dbReference>
<comment type="similarity">
    <text evidence="2">Belongs to the REXO1/REXO3 family.</text>
</comment>
<feature type="compositionally biased region" description="Basic and acidic residues" evidence="8">
    <location>
        <begin position="397"/>
        <end position="416"/>
    </location>
</feature>
<feature type="region of interest" description="Disordered" evidence="8">
    <location>
        <begin position="204"/>
        <end position="271"/>
    </location>
</feature>
<proteinExistence type="inferred from homology"/>
<evidence type="ECO:0000256" key="8">
    <source>
        <dbReference type="SAM" id="MobiDB-lite"/>
    </source>
</evidence>
<dbReference type="Pfam" id="PF15870">
    <property type="entry name" value="EloA-BP1"/>
    <property type="match status" value="1"/>
</dbReference>
<dbReference type="STRING" id="35525.A0A0P4Z3J5"/>
<feature type="compositionally biased region" description="Acidic residues" evidence="8">
    <location>
        <begin position="352"/>
        <end position="361"/>
    </location>
</feature>
<name>A0A0P4Z3J5_9CRUS</name>
<feature type="region of interest" description="Disordered" evidence="8">
    <location>
        <begin position="288"/>
        <end position="536"/>
    </location>
</feature>
<dbReference type="CDD" id="cd06145">
    <property type="entry name" value="REX1_like"/>
    <property type="match status" value="1"/>
</dbReference>
<dbReference type="InterPro" id="IPR047021">
    <property type="entry name" value="REXO1/3/4-like"/>
</dbReference>
<dbReference type="GO" id="GO:0008270">
    <property type="term" value="F:zinc ion binding"/>
    <property type="evidence" value="ECO:0007669"/>
    <property type="project" value="UniProtKB-KW"/>
</dbReference>
<evidence type="ECO:0000259" key="9">
    <source>
        <dbReference type="PROSITE" id="PS50103"/>
    </source>
</evidence>
<dbReference type="EMBL" id="LRGB01000568">
    <property type="protein sequence ID" value="KZS17806.1"/>
    <property type="molecule type" value="Genomic_DNA"/>
</dbReference>
<feature type="compositionally biased region" description="Basic and acidic residues" evidence="8">
    <location>
        <begin position="371"/>
        <end position="389"/>
    </location>
</feature>
<evidence type="ECO:0000256" key="5">
    <source>
        <dbReference type="ARBA" id="ARBA00022839"/>
    </source>
</evidence>
<feature type="compositionally biased region" description="Polar residues" evidence="8">
    <location>
        <begin position="305"/>
        <end position="327"/>
    </location>
</feature>
<evidence type="ECO:0000313" key="12">
    <source>
        <dbReference type="Proteomes" id="UP000076858"/>
    </source>
</evidence>
<reference evidence="10" key="2">
    <citation type="submission" date="2015-10" db="EMBL/GenBank/DDBJ databases">
        <authorList>
            <person name="Gilbert D.G."/>
        </authorList>
    </citation>
    <scope>NUCLEOTIDE SEQUENCE</scope>
</reference>
<dbReference type="InterPro" id="IPR000571">
    <property type="entry name" value="Znf_CCCH"/>
</dbReference>
<keyword evidence="7" id="KW-0862">Zinc</keyword>
<dbReference type="EMBL" id="GDIP01218964">
    <property type="protein sequence ID" value="JAJ04438.1"/>
    <property type="molecule type" value="Transcribed_RNA"/>
</dbReference>
<dbReference type="InterPro" id="IPR013520">
    <property type="entry name" value="Ribonucl_H"/>
</dbReference>
<dbReference type="GO" id="GO:0004527">
    <property type="term" value="F:exonuclease activity"/>
    <property type="evidence" value="ECO:0007669"/>
    <property type="project" value="UniProtKB-KW"/>
</dbReference>
<gene>
    <name evidence="11" type="ORF">APZ42_015741</name>
</gene>
<sequence length="1093" mass="121157">MLPSVGYFKSIVCPYFENESCERPYCQFRHEHLPVRPAKPTVVLRTHDPGPSQGTQEGGNSSAIEQIVSEAVKRVLKENGQLLENFDASKIMELVGQQKLVEKVVENLAPPSSPKKVDGNSKESSHKSKNHKIYNIPVGTPAYTPTPIAVLKKTMTIPSKVENYEPSKSSTTGCVATYKPSSKVASKSEETYVPTALESTSIPSRVDNYVPRNSSTSSTATYKPSKRVSKSEEGYTPPSTLENMPDVNYTPSSRDSDNIISDRYTPPSNLDCDVDYQPTTRELISVEPSYSPSCSTFESGIADYSPSSISTLSTEPSYSPAPTSGSVSLEVDYTPSSLTSSQQLTPEKYLELFEDGEQPSEAEEKKKHKSSKEEDRRKREKEKERERERERRRRKEKEREREKKKSRSSSDQDSKSKHSSSKKSSSSSPRKSKSSDVKSSDSQKSESKSYESKSSKNEVEMESDSDVDEECYRIFKEYQPSTTSSNGQNDDQKKRKSEDVPPVSEAIIPVKKQRVAHTSVEAPIRSSSLVPPKPAPRLTPGMMMIDRYKAFQEAKTASASGAQSWPQHSSTSQRIAAPSSSSSSAEKKRIAHVPNVMGLLTSKPKNTPAATAPGLSVSSALPTGQQQPTAQQKAVGGNAFRRPVPNKTTTPTASTVQAVKAPPPKLPRPMIAIELGCRVPANIRQKYLNILVDETLKIYDREEDAYERAVEEEKQSYAKCSSRIVYANVITNVVQRIRKEAENSNNPTSANHNEKKTMSHSAVLAGKGGATVSWSIEKPKSARIDSNLLRGSTLYKLMERYLLTLEQQDFNGYPRPDPSEKGRAIVNPINKFRTKPSVNLAPDQRVCDRCNTIYKVNSKGLAVKEDDTCSYHWGKPFARRGETRYTCCKGEANSDGCSVGKWHVSDTGSLLNLKGFVRTMAKTPPPDGNYGVYALDCEMCYTTEGPELTRVTVISSDCKTVYETLVMPDNPILDHNTRFSGITEEDLLNVKTTIRDVQAVLLSKFSDKTILIGHSFDSDLRALRMIHDTVIDTSVVFPHSRGPPYKKALRTLCGDILQKIIQNDVGGHDSAEDAIACMELMMWKIKQDLKQLK</sequence>
<feature type="compositionally biased region" description="Polar residues" evidence="8">
    <location>
        <begin position="211"/>
        <end position="222"/>
    </location>
</feature>
<dbReference type="InterPro" id="IPR034922">
    <property type="entry name" value="REX1-like_exo"/>
</dbReference>
<feature type="compositionally biased region" description="Polar residues" evidence="8">
    <location>
        <begin position="479"/>
        <end position="489"/>
    </location>
</feature>
<feature type="compositionally biased region" description="Polar residues" evidence="8">
    <location>
        <begin position="288"/>
        <end position="298"/>
    </location>
</feature>
<feature type="compositionally biased region" description="Basic and acidic residues" evidence="8">
    <location>
        <begin position="115"/>
        <end position="126"/>
    </location>
</feature>
<feature type="compositionally biased region" description="Basic and acidic residues" evidence="8">
    <location>
        <begin position="433"/>
        <end position="459"/>
    </location>
</feature>
<dbReference type="SMART" id="SM00479">
    <property type="entry name" value="EXOIII"/>
    <property type="match status" value="1"/>
</dbReference>
<organism evidence="10">
    <name type="scientific">Daphnia magna</name>
    <dbReference type="NCBI Taxonomy" id="35525"/>
    <lineage>
        <taxon>Eukaryota</taxon>
        <taxon>Metazoa</taxon>
        <taxon>Ecdysozoa</taxon>
        <taxon>Arthropoda</taxon>
        <taxon>Crustacea</taxon>
        <taxon>Branchiopoda</taxon>
        <taxon>Diplostraca</taxon>
        <taxon>Cladocera</taxon>
        <taxon>Anomopoda</taxon>
        <taxon>Daphniidae</taxon>
        <taxon>Daphnia</taxon>
    </lineage>
</organism>
<feature type="compositionally biased region" description="Acidic residues" evidence="8">
    <location>
        <begin position="460"/>
        <end position="469"/>
    </location>
</feature>
<feature type="compositionally biased region" description="Polar residues" evidence="8">
    <location>
        <begin position="616"/>
        <end position="632"/>
    </location>
</feature>
<reference evidence="10" key="1">
    <citation type="submission" date="2015-10" db="EMBL/GenBank/DDBJ databases">
        <title>Daphnia magna gene sets from two clonal populations assembled and annotated with EvidentialGene.</title>
        <authorList>
            <person name="Gilbert D."/>
            <person name="Podicheti R."/>
            <person name="Orsini L."/>
            <person name="Colbourne J."/>
            <person name="Pfrender M."/>
        </authorList>
    </citation>
    <scope>NUCLEOTIDE SEQUENCE</scope>
</reference>
<feature type="compositionally biased region" description="Basic and acidic residues" evidence="8">
    <location>
        <begin position="490"/>
        <end position="499"/>
    </location>
</feature>